<dbReference type="Pfam" id="PF01464">
    <property type="entry name" value="SLT"/>
    <property type="match status" value="1"/>
</dbReference>
<comment type="caution">
    <text evidence="2">The sequence shown here is derived from an EMBL/GenBank/DDBJ whole genome shotgun (WGS) entry which is preliminary data.</text>
</comment>
<sequence>ASADTGLVGAGARFWLYFITSSDFLLQQIAEMHPFSYYCWKSGGTPRFSERSLRELIGKDSQDELGDFRYFAFLGEIEEAKRAVAGRPEAYLCAMEYSDRVALDYLEVYYGVKLLLELLKEGDEIPWELVDRLFPRIYSGVLSRIESERGIEAELLLSLIREESRFNPRAVSPKGAIGLTQLMPFTARKVLGRDVDGMELMDPELNMEIGAKYLSDLLREFRDPVLALAAYNAGPHRVRKWIEDLKIENPDLFAEFIPFRETRKYVKRVLSSYYLYRGLFGSDFAR</sequence>
<proteinExistence type="predicted"/>
<dbReference type="SUPFAM" id="SSF53955">
    <property type="entry name" value="Lysozyme-like"/>
    <property type="match status" value="1"/>
</dbReference>
<dbReference type="Gene3D" id="1.10.530.10">
    <property type="match status" value="1"/>
</dbReference>
<dbReference type="AlphaFoldDB" id="A0A7C0X8Q2"/>
<dbReference type="InterPro" id="IPR008258">
    <property type="entry name" value="Transglycosylase_SLT_dom_1"/>
</dbReference>
<dbReference type="CDD" id="cd13401">
    <property type="entry name" value="Slt70-like"/>
    <property type="match status" value="1"/>
</dbReference>
<feature type="domain" description="Transglycosylase SLT" evidence="1">
    <location>
        <begin position="146"/>
        <end position="244"/>
    </location>
</feature>
<evidence type="ECO:0000259" key="1">
    <source>
        <dbReference type="Pfam" id="PF01464"/>
    </source>
</evidence>
<gene>
    <name evidence="2" type="ORF">ENG67_01025</name>
</gene>
<protein>
    <submittedName>
        <fullName evidence="2">Lytic transglycosylase domain-containing protein</fullName>
    </submittedName>
</protein>
<dbReference type="EMBL" id="DRBW01000038">
    <property type="protein sequence ID" value="HDM89776.1"/>
    <property type="molecule type" value="Genomic_DNA"/>
</dbReference>
<organism evidence="2">
    <name type="scientific">candidate division WOR-3 bacterium</name>
    <dbReference type="NCBI Taxonomy" id="2052148"/>
    <lineage>
        <taxon>Bacteria</taxon>
        <taxon>Bacteria division WOR-3</taxon>
    </lineage>
</organism>
<accession>A0A7C0X8Q2</accession>
<dbReference type="PANTHER" id="PTHR37423:SF2">
    <property type="entry name" value="MEMBRANE-BOUND LYTIC MUREIN TRANSGLYCOSYLASE C"/>
    <property type="match status" value="1"/>
</dbReference>
<dbReference type="Proteomes" id="UP000885931">
    <property type="component" value="Unassembled WGS sequence"/>
</dbReference>
<evidence type="ECO:0000313" key="2">
    <source>
        <dbReference type="EMBL" id="HDM89776.1"/>
    </source>
</evidence>
<dbReference type="InterPro" id="IPR023346">
    <property type="entry name" value="Lysozyme-like_dom_sf"/>
</dbReference>
<name>A0A7C0X8Q2_UNCW3</name>
<dbReference type="PANTHER" id="PTHR37423">
    <property type="entry name" value="SOLUBLE LYTIC MUREIN TRANSGLYCOSYLASE-RELATED"/>
    <property type="match status" value="1"/>
</dbReference>
<feature type="non-terminal residue" evidence="2">
    <location>
        <position position="1"/>
    </location>
</feature>
<reference evidence="2" key="1">
    <citation type="journal article" date="2020" name="mSystems">
        <title>Genome- and Community-Level Interaction Insights into Carbon Utilization and Element Cycling Functions of Hydrothermarchaeota in Hydrothermal Sediment.</title>
        <authorList>
            <person name="Zhou Z."/>
            <person name="Liu Y."/>
            <person name="Xu W."/>
            <person name="Pan J."/>
            <person name="Luo Z.H."/>
            <person name="Li M."/>
        </authorList>
    </citation>
    <scope>NUCLEOTIDE SEQUENCE [LARGE SCALE GENOMIC DNA]</scope>
    <source>
        <strain evidence="2">HyVt-237</strain>
    </source>
</reference>